<dbReference type="GeneID" id="115028868"/>
<dbReference type="InterPro" id="IPR001589">
    <property type="entry name" value="Actinin_actin-bd_CS"/>
</dbReference>
<dbReference type="GO" id="GO:0005640">
    <property type="term" value="C:nuclear outer membrane"/>
    <property type="evidence" value="ECO:0007669"/>
    <property type="project" value="TreeGrafter"/>
</dbReference>
<evidence type="ECO:0000313" key="14">
    <source>
        <dbReference type="RefSeq" id="XP_029318618.1"/>
    </source>
</evidence>
<dbReference type="InterPro" id="IPR001715">
    <property type="entry name" value="CH_dom"/>
</dbReference>
<dbReference type="PROSITE" id="PS50021">
    <property type="entry name" value="CH"/>
    <property type="match status" value="2"/>
</dbReference>
<dbReference type="Gene3D" id="1.10.418.10">
    <property type="entry name" value="Calponin-like domain"/>
    <property type="match status" value="2"/>
</dbReference>
<dbReference type="RefSeq" id="XP_029318618.1">
    <property type="nucleotide sequence ID" value="XM_029462758.1"/>
</dbReference>
<feature type="compositionally biased region" description="Basic and acidic residues" evidence="10">
    <location>
        <begin position="775"/>
        <end position="791"/>
    </location>
</feature>
<feature type="compositionally biased region" description="Acidic residues" evidence="10">
    <location>
        <begin position="671"/>
        <end position="683"/>
    </location>
</feature>
<evidence type="ECO:0000256" key="3">
    <source>
        <dbReference type="ARBA" id="ARBA00022692"/>
    </source>
</evidence>
<keyword evidence="13" id="KW-1185">Reference proteome</keyword>
<feature type="region of interest" description="Disordered" evidence="10">
    <location>
        <begin position="1"/>
        <end position="32"/>
    </location>
</feature>
<sequence>MRMQDKVNSDPLKKSVGESDQRGQQTKDERKTVQRRTFTRWINVFLQRCDPPFEVHDLFTDIQDGRILMALLEELSGCKLLYRFRSSSHRIFRLNNISKALAFLDDRHVKLVGIDASGIADGIPSVVLNLVWNMILYFQVKEVMSGLERHLSSSLSSLSMSSYPSSSDLSPEPNDIGSYSWNTLPSKGRKAAREPKYHGKAIKTLLQWVQRCTSQFGVEVHDFGKSWRSGLAFLAMIKSINPALVDLRESLSREPRENIQLAFMIAHHSLDIPPLMEPEDVSGTSPDEQSIITYVSMFLGHCSGTDEEHTTDVEVPDIPNFGSLESVNFGETLADEPEAQALLQGWENSSEQLLWKRWARRSPGSPCATSLHTSGATLPINHKKSRRRSISQPPSPLDAGVGSQEIKLWMEKASADQGYSKPRVDESHLSLSSEEGIYSISALDSDEEEAYSYILDLNKEVFQSYNLMKRQVPRVEEETEEEMFLNGQHNEESKLLEVYETLNSRSSKHQEGSLVQNVESEVRAQSMVHRTFDCDKNESSSREMANCIAAFDKEPEEDSRSREELEDERVVQGQSNNDGDYFEEEREKEKAENARLVKHGCDKRETLVDETKNTKLFEVAAWKREVDKETEIGLFEKYGQVSEKGALHKKEEEEHVMTFEDGQERKQGEEKCEEDIVKEEESENQQSDFESSKVGVNGKILTDKAVCEVRGAGRTRKNTKNDGRDNAAKMEDLTCKDEDKEEYSDEVMNSMDFVEFRTAEEKDRDFKTKRCKLTDKKETQADHPGKTDPKNDTNGGVNVHPVCRATSFREGGFILPFPAASCDITPLELQMLVVLWILIYCCFILPQMNF</sequence>
<keyword evidence="2" id="KW-0597">Phosphoprotein</keyword>
<feature type="transmembrane region" description="Helical" evidence="11">
    <location>
        <begin position="829"/>
        <end position="846"/>
    </location>
</feature>
<feature type="region of interest" description="Disordered" evidence="10">
    <location>
        <begin position="657"/>
        <end position="692"/>
    </location>
</feature>
<dbReference type="FunFam" id="1.10.418.10:FF:000057">
    <property type="entry name" value="Calmin"/>
    <property type="match status" value="1"/>
</dbReference>
<feature type="region of interest" description="Disordered" evidence="10">
    <location>
        <begin position="551"/>
        <end position="586"/>
    </location>
</feature>
<feature type="compositionally biased region" description="Basic and acidic residues" evidence="10">
    <location>
        <begin position="657"/>
        <end position="670"/>
    </location>
</feature>
<dbReference type="InterPro" id="IPR036872">
    <property type="entry name" value="CH_dom_sf"/>
</dbReference>
<feature type="domain" description="Calponin-homology (CH)" evidence="12">
    <location>
        <begin position="199"/>
        <end position="303"/>
    </location>
</feature>
<feature type="domain" description="Calponin-homology (CH)" evidence="12">
    <location>
        <begin position="32"/>
        <end position="139"/>
    </location>
</feature>
<evidence type="ECO:0000256" key="6">
    <source>
        <dbReference type="ARBA" id="ARBA00023136"/>
    </source>
</evidence>
<dbReference type="GO" id="GO:0034993">
    <property type="term" value="C:meiotic nuclear membrane microtubule tethering complex"/>
    <property type="evidence" value="ECO:0007669"/>
    <property type="project" value="TreeGrafter"/>
</dbReference>
<evidence type="ECO:0000256" key="11">
    <source>
        <dbReference type="SAM" id="Phobius"/>
    </source>
</evidence>
<dbReference type="FunFam" id="1.10.418.10:FF:000063">
    <property type="entry name" value="Calmin"/>
    <property type="match status" value="1"/>
</dbReference>
<keyword evidence="7" id="KW-0009">Actin-binding</keyword>
<gene>
    <name evidence="14" type="primary">clmnb</name>
</gene>
<dbReference type="SMART" id="SM00033">
    <property type="entry name" value="CH"/>
    <property type="match status" value="2"/>
</dbReference>
<reference evidence="14" key="1">
    <citation type="submission" date="2025-08" db="UniProtKB">
        <authorList>
            <consortium name="RefSeq"/>
        </authorList>
    </citation>
    <scope>IDENTIFICATION</scope>
</reference>
<dbReference type="OrthoDB" id="10017054at2759"/>
<dbReference type="GO" id="GO:0051015">
    <property type="term" value="F:actin filament binding"/>
    <property type="evidence" value="ECO:0007669"/>
    <property type="project" value="TreeGrafter"/>
</dbReference>
<feature type="region of interest" description="Disordered" evidence="10">
    <location>
        <begin position="366"/>
        <end position="402"/>
    </location>
</feature>
<evidence type="ECO:0000259" key="12">
    <source>
        <dbReference type="PROSITE" id="PS50021"/>
    </source>
</evidence>
<evidence type="ECO:0000256" key="9">
    <source>
        <dbReference type="ARBA" id="ARBA00082870"/>
    </source>
</evidence>
<dbReference type="Proteomes" id="UP000504630">
    <property type="component" value="Chromosome 24"/>
</dbReference>
<dbReference type="PANTHER" id="PTHR47535">
    <property type="entry name" value="MUSCLE-SPECIFIC PROTEIN 300 KDA, ISOFORM G"/>
    <property type="match status" value="1"/>
</dbReference>
<keyword evidence="6 11" id="KW-0472">Membrane</keyword>
<dbReference type="SUPFAM" id="SSF47576">
    <property type="entry name" value="Calponin-homology domain, CH-domain"/>
    <property type="match status" value="1"/>
</dbReference>
<name>A0A6J2S5T1_COTGO</name>
<dbReference type="InterPro" id="IPR052403">
    <property type="entry name" value="LINC-complex_assoc"/>
</dbReference>
<evidence type="ECO:0000256" key="2">
    <source>
        <dbReference type="ARBA" id="ARBA00022553"/>
    </source>
</evidence>
<evidence type="ECO:0000256" key="8">
    <source>
        <dbReference type="ARBA" id="ARBA00070333"/>
    </source>
</evidence>
<keyword evidence="5 11" id="KW-1133">Transmembrane helix</keyword>
<evidence type="ECO:0000256" key="5">
    <source>
        <dbReference type="ARBA" id="ARBA00022989"/>
    </source>
</evidence>
<accession>A0A6J2S5T1</accession>
<evidence type="ECO:0000313" key="13">
    <source>
        <dbReference type="Proteomes" id="UP000504630"/>
    </source>
</evidence>
<dbReference type="Pfam" id="PF00307">
    <property type="entry name" value="CH"/>
    <property type="match status" value="2"/>
</dbReference>
<dbReference type="CTD" id="445211"/>
<feature type="compositionally biased region" description="Polar residues" evidence="10">
    <location>
        <begin position="367"/>
        <end position="376"/>
    </location>
</feature>
<dbReference type="GO" id="GO:0007097">
    <property type="term" value="P:nuclear migration"/>
    <property type="evidence" value="ECO:0007669"/>
    <property type="project" value="TreeGrafter"/>
</dbReference>
<comment type="subcellular location">
    <subcellularLocation>
        <location evidence="1">Membrane</location>
        <topology evidence="1">Single-pass type IV membrane protein</topology>
    </subcellularLocation>
</comment>
<dbReference type="InParanoid" id="A0A6J2S5T1"/>
<evidence type="ECO:0000256" key="10">
    <source>
        <dbReference type="SAM" id="MobiDB-lite"/>
    </source>
</evidence>
<feature type="region of interest" description="Disordered" evidence="10">
    <location>
        <begin position="775"/>
        <end position="795"/>
    </location>
</feature>
<keyword evidence="4" id="KW-0677">Repeat</keyword>
<evidence type="ECO:0000256" key="7">
    <source>
        <dbReference type="ARBA" id="ARBA00023203"/>
    </source>
</evidence>
<keyword evidence="3 11" id="KW-0812">Transmembrane</keyword>
<dbReference type="GO" id="GO:0005737">
    <property type="term" value="C:cytoplasm"/>
    <property type="evidence" value="ECO:0007669"/>
    <property type="project" value="TreeGrafter"/>
</dbReference>
<evidence type="ECO:0000256" key="1">
    <source>
        <dbReference type="ARBA" id="ARBA00004211"/>
    </source>
</evidence>
<dbReference type="AlphaFoldDB" id="A0A6J2S5T1"/>
<protein>
    <recommendedName>
        <fullName evidence="8">Calmin</fullName>
    </recommendedName>
    <alternativeName>
        <fullName evidence="9">Calponin-like transmembrane domain protein</fullName>
    </alternativeName>
</protein>
<dbReference type="KEGG" id="cgob:115028868"/>
<dbReference type="PROSITE" id="PS00019">
    <property type="entry name" value="ACTININ_1"/>
    <property type="match status" value="1"/>
</dbReference>
<evidence type="ECO:0000256" key="4">
    <source>
        <dbReference type="ARBA" id="ARBA00022737"/>
    </source>
</evidence>
<proteinExistence type="predicted"/>
<dbReference type="PANTHER" id="PTHR47535:SF9">
    <property type="entry name" value="CALPONIN-HOMOLOGY (CH) DOMAIN-CONTAINING PROTEIN"/>
    <property type="match status" value="1"/>
</dbReference>
<organism evidence="13 14">
    <name type="scientific">Cottoperca gobio</name>
    <name type="common">Frogmouth</name>
    <name type="synonym">Aphritis gobio</name>
    <dbReference type="NCBI Taxonomy" id="56716"/>
    <lineage>
        <taxon>Eukaryota</taxon>
        <taxon>Metazoa</taxon>
        <taxon>Chordata</taxon>
        <taxon>Craniata</taxon>
        <taxon>Vertebrata</taxon>
        <taxon>Euteleostomi</taxon>
        <taxon>Actinopterygii</taxon>
        <taxon>Neopterygii</taxon>
        <taxon>Teleostei</taxon>
        <taxon>Neoteleostei</taxon>
        <taxon>Acanthomorphata</taxon>
        <taxon>Eupercaria</taxon>
        <taxon>Perciformes</taxon>
        <taxon>Notothenioidei</taxon>
        <taxon>Bovichtidae</taxon>
        <taxon>Cottoperca</taxon>
    </lineage>
</organism>